<protein>
    <submittedName>
        <fullName evidence="2">Uncharacterized protein</fullName>
    </submittedName>
</protein>
<organism evidence="2 3">
    <name type="scientific">Carnobacterium viridans</name>
    <dbReference type="NCBI Taxonomy" id="174587"/>
    <lineage>
        <taxon>Bacteria</taxon>
        <taxon>Bacillati</taxon>
        <taxon>Bacillota</taxon>
        <taxon>Bacilli</taxon>
        <taxon>Lactobacillales</taxon>
        <taxon>Carnobacteriaceae</taxon>
        <taxon>Carnobacterium</taxon>
    </lineage>
</organism>
<proteinExistence type="predicted"/>
<keyword evidence="1" id="KW-0472">Membrane</keyword>
<keyword evidence="1" id="KW-0812">Transmembrane</keyword>
<keyword evidence="3" id="KW-1185">Reference proteome</keyword>
<feature type="transmembrane region" description="Helical" evidence="1">
    <location>
        <begin position="79"/>
        <end position="103"/>
    </location>
</feature>
<accession>A0A1H0Z8B6</accession>
<dbReference type="EMBL" id="FNJW01000008">
    <property type="protein sequence ID" value="SDQ23648.1"/>
    <property type="molecule type" value="Genomic_DNA"/>
</dbReference>
<evidence type="ECO:0000256" key="1">
    <source>
        <dbReference type="SAM" id="Phobius"/>
    </source>
</evidence>
<name>A0A1H0Z8B6_9LACT</name>
<keyword evidence="1" id="KW-1133">Transmembrane helix</keyword>
<gene>
    <name evidence="2" type="ORF">SAMN04487752_1373</name>
</gene>
<evidence type="ECO:0000313" key="2">
    <source>
        <dbReference type="EMBL" id="SDQ23648.1"/>
    </source>
</evidence>
<evidence type="ECO:0000313" key="3">
    <source>
        <dbReference type="Proteomes" id="UP000199481"/>
    </source>
</evidence>
<sequence>MHSIYNLYWSSFQNIFVFLSITLTVLLVVSFLMNKRKKTSIKNLLLLWIPSLTTFTTVIFASFFSGILYDELNIPTDNFILFLMGYSTIVFFFHTGTVILNIFRSKKIVNVSSH</sequence>
<dbReference type="AlphaFoldDB" id="A0A1H0Z8B6"/>
<reference evidence="3" key="1">
    <citation type="submission" date="2016-10" db="EMBL/GenBank/DDBJ databases">
        <authorList>
            <person name="Varghese N."/>
            <person name="Submissions S."/>
        </authorList>
    </citation>
    <scope>NUCLEOTIDE SEQUENCE [LARGE SCALE GENOMIC DNA]</scope>
    <source>
        <strain evidence="3">MPL-11</strain>
    </source>
</reference>
<dbReference type="Proteomes" id="UP000199481">
    <property type="component" value="Unassembled WGS sequence"/>
</dbReference>
<feature type="transmembrane region" description="Helical" evidence="1">
    <location>
        <begin position="12"/>
        <end position="33"/>
    </location>
</feature>
<feature type="transmembrane region" description="Helical" evidence="1">
    <location>
        <begin position="45"/>
        <end position="67"/>
    </location>
</feature>